<keyword evidence="1" id="KW-1133">Transmembrane helix</keyword>
<evidence type="ECO:0000313" key="3">
    <source>
        <dbReference type="Proteomes" id="UP000738349"/>
    </source>
</evidence>
<keyword evidence="3" id="KW-1185">Reference proteome</keyword>
<keyword evidence="1" id="KW-0812">Transmembrane</keyword>
<organism evidence="2 3">
    <name type="scientific">Dactylonectria macrodidyma</name>
    <dbReference type="NCBI Taxonomy" id="307937"/>
    <lineage>
        <taxon>Eukaryota</taxon>
        <taxon>Fungi</taxon>
        <taxon>Dikarya</taxon>
        <taxon>Ascomycota</taxon>
        <taxon>Pezizomycotina</taxon>
        <taxon>Sordariomycetes</taxon>
        <taxon>Hypocreomycetidae</taxon>
        <taxon>Hypocreales</taxon>
        <taxon>Nectriaceae</taxon>
        <taxon>Dactylonectria</taxon>
    </lineage>
</organism>
<evidence type="ECO:0000256" key="1">
    <source>
        <dbReference type="SAM" id="Phobius"/>
    </source>
</evidence>
<evidence type="ECO:0000313" key="2">
    <source>
        <dbReference type="EMBL" id="KAH7112418.1"/>
    </source>
</evidence>
<dbReference type="OrthoDB" id="10421285at2759"/>
<feature type="transmembrane region" description="Helical" evidence="1">
    <location>
        <begin position="148"/>
        <end position="167"/>
    </location>
</feature>
<dbReference type="AlphaFoldDB" id="A0A9P9D4G9"/>
<sequence length="197" mass="21309">MSVEPSLALRNDATAGFKEPGKASLSLFPIEDHDTKLQEVEPGPYPVSVRRIALPLLLHLLIVSIHSGLVRPGGIIGGFSVWHNGTAPEVPADTTALQRGNKESQPLPDNLPPISRDASSIPVVALLIPVYLFCMIDLFWQGRWRERYLLWVRITGLTGLVLGTGFVGTPASLFLGVLPIVLDVCVLSCFVADNIPV</sequence>
<protein>
    <submittedName>
        <fullName evidence="2">Uncharacterized protein</fullName>
    </submittedName>
</protein>
<feature type="transmembrane region" description="Helical" evidence="1">
    <location>
        <begin position="173"/>
        <end position="192"/>
    </location>
</feature>
<name>A0A9P9D4G9_9HYPO</name>
<reference evidence="2" key="1">
    <citation type="journal article" date="2021" name="Nat. Commun.">
        <title>Genetic determinants of endophytism in the Arabidopsis root mycobiome.</title>
        <authorList>
            <person name="Mesny F."/>
            <person name="Miyauchi S."/>
            <person name="Thiergart T."/>
            <person name="Pickel B."/>
            <person name="Atanasova L."/>
            <person name="Karlsson M."/>
            <person name="Huettel B."/>
            <person name="Barry K.W."/>
            <person name="Haridas S."/>
            <person name="Chen C."/>
            <person name="Bauer D."/>
            <person name="Andreopoulos W."/>
            <person name="Pangilinan J."/>
            <person name="LaButti K."/>
            <person name="Riley R."/>
            <person name="Lipzen A."/>
            <person name="Clum A."/>
            <person name="Drula E."/>
            <person name="Henrissat B."/>
            <person name="Kohler A."/>
            <person name="Grigoriev I.V."/>
            <person name="Martin F.M."/>
            <person name="Hacquard S."/>
        </authorList>
    </citation>
    <scope>NUCLEOTIDE SEQUENCE</scope>
    <source>
        <strain evidence="2">MPI-CAGE-AT-0147</strain>
    </source>
</reference>
<keyword evidence="1" id="KW-0472">Membrane</keyword>
<accession>A0A9P9D4G9</accession>
<gene>
    <name evidence="2" type="ORF">EDB81DRAFT_828056</name>
</gene>
<comment type="caution">
    <text evidence="2">The sequence shown here is derived from an EMBL/GenBank/DDBJ whole genome shotgun (WGS) entry which is preliminary data.</text>
</comment>
<proteinExistence type="predicted"/>
<feature type="transmembrane region" description="Helical" evidence="1">
    <location>
        <begin position="118"/>
        <end position="136"/>
    </location>
</feature>
<dbReference type="EMBL" id="JAGMUV010000038">
    <property type="protein sequence ID" value="KAH7112418.1"/>
    <property type="molecule type" value="Genomic_DNA"/>
</dbReference>
<dbReference type="Proteomes" id="UP000738349">
    <property type="component" value="Unassembled WGS sequence"/>
</dbReference>